<dbReference type="EC" id="4.2.1.3" evidence="5 16"/>
<keyword evidence="10 17" id="KW-0479">Metal-binding</keyword>
<dbReference type="GO" id="GO:0003994">
    <property type="term" value="F:aconitate hydratase activity"/>
    <property type="evidence" value="ECO:0007669"/>
    <property type="project" value="UniProtKB-EC"/>
</dbReference>
<evidence type="ECO:0000256" key="4">
    <source>
        <dbReference type="ARBA" id="ARBA00007185"/>
    </source>
</evidence>
<evidence type="ECO:0000256" key="8">
    <source>
        <dbReference type="ARBA" id="ARBA00022485"/>
    </source>
</evidence>
<dbReference type="Proteomes" id="UP000242432">
    <property type="component" value="Unassembled WGS sequence"/>
</dbReference>
<evidence type="ECO:0000256" key="3">
    <source>
        <dbReference type="ARBA" id="ARBA00005026"/>
    </source>
</evidence>
<dbReference type="CDD" id="cd01576">
    <property type="entry name" value="AcnB_Swivel"/>
    <property type="match status" value="1"/>
</dbReference>
<keyword evidence="13 17" id="KW-0411">Iron-sulfur</keyword>
<dbReference type="GO" id="GO:0003723">
    <property type="term" value="F:RNA binding"/>
    <property type="evidence" value="ECO:0007669"/>
    <property type="project" value="UniProtKB-KW"/>
</dbReference>
<dbReference type="InterPro" id="IPR015933">
    <property type="entry name" value="Aconitase_B_HEAT-like_dom"/>
</dbReference>
<dbReference type="PIRSF" id="PIRSF036687">
    <property type="entry name" value="AcnB"/>
    <property type="match status" value="1"/>
</dbReference>
<proteinExistence type="inferred from homology"/>
<evidence type="ECO:0000256" key="16">
    <source>
        <dbReference type="PIRNR" id="PIRNR036687"/>
    </source>
</evidence>
<dbReference type="Gene3D" id="3.30.499.10">
    <property type="entry name" value="Aconitase, domain 3"/>
    <property type="match status" value="2"/>
</dbReference>
<evidence type="ECO:0000256" key="10">
    <source>
        <dbReference type="ARBA" id="ARBA00022723"/>
    </source>
</evidence>
<feature type="binding site" evidence="18">
    <location>
        <position position="793"/>
    </location>
    <ligand>
        <name>substrate</name>
    </ligand>
</feature>
<protein>
    <recommendedName>
        <fullName evidence="7 16">Aconitate hydratase B</fullName>
        <ecNumber evidence="5 16">4.2.1.3</ecNumber>
        <ecNumber evidence="6 16">4.2.1.99</ecNumber>
    </recommendedName>
    <alternativeName>
        <fullName evidence="16">2-methylisocitrate dehydratase</fullName>
    </alternativeName>
</protein>
<accession>A0A1T4VW55</accession>
<feature type="domain" description="Aconitase B swivel" evidence="20">
    <location>
        <begin position="171"/>
        <end position="382"/>
    </location>
</feature>
<dbReference type="UniPathway" id="UPA00946"/>
<dbReference type="InterPro" id="IPR015931">
    <property type="entry name" value="Acnase/IPM_dHydase_lsu_aba_1/3"/>
</dbReference>
<feature type="binding site" evidence="17">
    <location>
        <position position="712"/>
    </location>
    <ligand>
        <name>[4Fe-4S] cluster</name>
        <dbReference type="ChEBI" id="CHEBI:49883"/>
    </ligand>
</feature>
<feature type="binding site" evidence="18">
    <location>
        <position position="798"/>
    </location>
    <ligand>
        <name>substrate</name>
    </ligand>
</feature>
<comment type="cofactor">
    <cofactor evidence="17">
        <name>[4Fe-4S] cluster</name>
        <dbReference type="ChEBI" id="CHEBI:49883"/>
    </cofactor>
    <text evidence="17">Binds 1 [4Fe-4S] cluster per subunit.</text>
</comment>
<dbReference type="InterPro" id="IPR050926">
    <property type="entry name" value="Aconitase/IPM_isomerase"/>
</dbReference>
<evidence type="ECO:0000256" key="12">
    <source>
        <dbReference type="ARBA" id="ARBA00023004"/>
    </source>
</evidence>
<evidence type="ECO:0000256" key="7">
    <source>
        <dbReference type="ARBA" id="ARBA00019379"/>
    </source>
</evidence>
<dbReference type="PROSITE" id="PS00450">
    <property type="entry name" value="ACONITASE_1"/>
    <property type="match status" value="1"/>
</dbReference>
<evidence type="ECO:0000256" key="17">
    <source>
        <dbReference type="PIRSR" id="PIRSR036687-1"/>
    </source>
</evidence>
<evidence type="ECO:0000256" key="14">
    <source>
        <dbReference type="ARBA" id="ARBA00023239"/>
    </source>
</evidence>
<keyword evidence="12 17" id="KW-0408">Iron</keyword>
<dbReference type="GO" id="GO:0051539">
    <property type="term" value="F:4 iron, 4 sulfur cluster binding"/>
    <property type="evidence" value="ECO:0007669"/>
    <property type="project" value="UniProtKB-KW"/>
</dbReference>
<keyword evidence="23" id="KW-1185">Reference proteome</keyword>
<dbReference type="RefSeq" id="WP_078929399.1">
    <property type="nucleotide sequence ID" value="NZ_FUXX01000049.1"/>
</dbReference>
<dbReference type="STRING" id="83771.SAMN02910357_00609"/>
<dbReference type="InterPro" id="IPR036288">
    <property type="entry name" value="Aconitase_B_HEAT-like_dom_sf"/>
</dbReference>
<evidence type="ECO:0000259" key="20">
    <source>
        <dbReference type="Pfam" id="PF06434"/>
    </source>
</evidence>
<dbReference type="InterPro" id="IPR004406">
    <property type="entry name" value="Aconitase_B"/>
</dbReference>
<dbReference type="EMBL" id="FUXX01000049">
    <property type="protein sequence ID" value="SKA68711.1"/>
    <property type="molecule type" value="Genomic_DNA"/>
</dbReference>
<dbReference type="Gene3D" id="3.20.19.10">
    <property type="entry name" value="Aconitase, domain 4"/>
    <property type="match status" value="1"/>
</dbReference>
<dbReference type="InterPro" id="IPR001030">
    <property type="entry name" value="Acoase/IPM_deHydtase_lsu_aba"/>
</dbReference>
<feature type="binding site" evidence="18">
    <location>
        <position position="500"/>
    </location>
    <ligand>
        <name>substrate</name>
    </ligand>
</feature>
<dbReference type="Pfam" id="PF00330">
    <property type="entry name" value="Aconitase"/>
    <property type="match status" value="1"/>
</dbReference>
<dbReference type="PANTHER" id="PTHR43160">
    <property type="entry name" value="ACONITATE HYDRATASE B"/>
    <property type="match status" value="1"/>
</dbReference>
<dbReference type="Pfam" id="PF06434">
    <property type="entry name" value="Aconitase_2_N"/>
    <property type="match status" value="1"/>
</dbReference>
<keyword evidence="11" id="KW-0694">RNA-binding</keyword>
<comment type="similarity">
    <text evidence="4 16">Belongs to the aconitase/IPM isomerase family.</text>
</comment>
<sequence length="852" mass="92166">MEKYLTEYYEQAGERARLGVEPLPLNAEFTKQLCELCKNPPVGSESELLHLLKDRINPGVDESSAIKAEFLYDIATGKTVSPVVDKTLAVKLLGTMKGGFNVGYLIKLLEDKSMAAEAETALEHTLLIYNAFDEIAALADKGNTFALNLIKKWADATWFTSKESFPSKVTLTVFKVAGETNTDDFSPAPDAWSRPDIPLHALAMYKMSRDDLKADVEGVKGPVSTIEALKSKGFPLIFVGDVVGTGSSRKSAANSLLWHIGHDIEGVPNKRAGGVVVGGKIAPIFYNTLEDSGALPLEADVSRLNRGDVVDLNVYDGTITNHQTGEVLCSFSLKTPTLLDEVRAGGRIPLIIGKDLTDRARAYLKLGPTDVFAKASEVKASGGFTRAQKIVGRACGVEGIRPGQYCQPVITTVGSQDTTGPMTRDELVDLACLKFTAPMVMQSFCHTAAYPKSVDVKTHSTLPKFIHSRGGVALNPGDGVIHTWLNRMCLPDTVGTGGDSHTRMPLGISFAAGSGLVAFAAATGIMPLDMPESVLVRFKGKRKAGITLRDLVHAIPYFAIKKGLLTVEKKGKKNVFSGKIIEIEGLENLSVEHAFELADASAERSAAACAIKLSQSSVEKYLKSNIALLRKMAEDGYESKDALLKRADAMQKWLENPSLIEADKDCSYAEVLEIDLDEIKEPILCAPNDPDDARLLSEVANTKIDEVFIGSCMTNIGHYRAAAEIFRDLKSEAKVRLWMAPPTRMDRQELSDEGLLSILGKAGARIEIPGCSLCMGNQARVADNATVISTSTRNFPNRLGNGANVFLGSAELASVTAKLGRLPSVEEYFDNTRCLDGKEDSIYSLLDFSKSE</sequence>
<dbReference type="SUPFAM" id="SSF74778">
    <property type="entry name" value="Aconitase B, N-terminal domain"/>
    <property type="match status" value="1"/>
</dbReference>
<dbReference type="SUPFAM" id="SSF52016">
    <property type="entry name" value="LeuD/IlvD-like"/>
    <property type="match status" value="1"/>
</dbReference>
<gene>
    <name evidence="22" type="ORF">SAMN02745213_02077</name>
</gene>
<evidence type="ECO:0000256" key="5">
    <source>
        <dbReference type="ARBA" id="ARBA00012926"/>
    </source>
</evidence>
<evidence type="ECO:0000256" key="2">
    <source>
        <dbReference type="ARBA" id="ARBA00004717"/>
    </source>
</evidence>
<keyword evidence="8 17" id="KW-0004">4Fe-4S</keyword>
<dbReference type="GO" id="GO:0006099">
    <property type="term" value="P:tricarboxylic acid cycle"/>
    <property type="evidence" value="ECO:0007669"/>
    <property type="project" value="UniProtKB-UniPathway"/>
</dbReference>
<feature type="binding site" evidence="18">
    <location>
        <begin position="416"/>
        <end position="418"/>
    </location>
    <ligand>
        <name>substrate</name>
    </ligand>
</feature>
<feature type="domain" description="Aconitase B HEAT-like" evidence="21">
    <location>
        <begin position="7"/>
        <end position="159"/>
    </location>
</feature>
<dbReference type="InterPro" id="IPR015928">
    <property type="entry name" value="Aconitase/3IPM_dehydase_swvl"/>
</dbReference>
<dbReference type="CDD" id="cd01581">
    <property type="entry name" value="AcnB"/>
    <property type="match status" value="1"/>
</dbReference>
<evidence type="ECO:0000259" key="19">
    <source>
        <dbReference type="Pfam" id="PF00330"/>
    </source>
</evidence>
<evidence type="ECO:0000259" key="21">
    <source>
        <dbReference type="Pfam" id="PF11791"/>
    </source>
</evidence>
<organism evidence="22 23">
    <name type="scientific">Succinivibrio dextrinosolvens DSM 3072</name>
    <dbReference type="NCBI Taxonomy" id="1123324"/>
    <lineage>
        <taxon>Bacteria</taxon>
        <taxon>Pseudomonadati</taxon>
        <taxon>Pseudomonadota</taxon>
        <taxon>Gammaproteobacteria</taxon>
        <taxon>Aeromonadales</taxon>
        <taxon>Succinivibrionaceae</taxon>
        <taxon>Succinivibrio</taxon>
    </lineage>
</organism>
<evidence type="ECO:0000256" key="9">
    <source>
        <dbReference type="ARBA" id="ARBA00022532"/>
    </source>
</evidence>
<feature type="binding site" evidence="17">
    <location>
        <position position="774"/>
    </location>
    <ligand>
        <name>[4Fe-4S] cluster</name>
        <dbReference type="ChEBI" id="CHEBI:49883"/>
    </ligand>
</feature>
<dbReference type="Gene3D" id="1.25.40.310">
    <property type="entry name" value="Aconitate B, HEAT-like domain"/>
    <property type="match status" value="1"/>
</dbReference>
<dbReference type="FunFam" id="3.30.499.10:FF:000001">
    <property type="entry name" value="Aconitate hydratase B"/>
    <property type="match status" value="1"/>
</dbReference>
<comment type="pathway">
    <text evidence="2 16">Carbohydrate metabolism; tricarboxylic acid cycle; isocitrate from oxaloacetate: step 2/2.</text>
</comment>
<feature type="binding site" evidence="18">
    <location>
        <position position="194"/>
    </location>
    <ligand>
        <name>substrate</name>
    </ligand>
</feature>
<dbReference type="Gene3D" id="3.40.1060.10">
    <property type="entry name" value="Aconitase, Domain 2"/>
    <property type="match status" value="1"/>
</dbReference>
<dbReference type="PROSITE" id="PS01244">
    <property type="entry name" value="ACONITASE_2"/>
    <property type="match status" value="1"/>
</dbReference>
<keyword evidence="9 16" id="KW-0816">Tricarboxylic acid cycle</keyword>
<dbReference type="InterPro" id="IPR018136">
    <property type="entry name" value="Aconitase_4Fe-4S_BS"/>
</dbReference>
<dbReference type="GO" id="GO:0047456">
    <property type="term" value="F:2-methylisocitrate dehydratase activity"/>
    <property type="evidence" value="ECO:0007669"/>
    <property type="project" value="UniProtKB-EC"/>
</dbReference>
<dbReference type="Pfam" id="PF11791">
    <property type="entry name" value="Aconitase_B_N"/>
    <property type="match status" value="1"/>
</dbReference>
<feature type="domain" description="Aconitase/3-isopropylmalate dehydratase large subunit alpha/beta/alpha" evidence="19">
    <location>
        <begin position="699"/>
        <end position="817"/>
    </location>
</feature>
<dbReference type="GO" id="GO:0019629">
    <property type="term" value="P:propionate catabolic process, 2-methylcitrate cycle"/>
    <property type="evidence" value="ECO:0007669"/>
    <property type="project" value="TreeGrafter"/>
</dbReference>
<evidence type="ECO:0000256" key="1">
    <source>
        <dbReference type="ARBA" id="ARBA00000118"/>
    </source>
</evidence>
<comment type="pathway">
    <text evidence="3">Organic acid metabolism; propanoate degradation.</text>
</comment>
<dbReference type="InterPro" id="IPR015932">
    <property type="entry name" value="Aconitase_dom2"/>
</dbReference>
<evidence type="ECO:0000313" key="23">
    <source>
        <dbReference type="Proteomes" id="UP000242432"/>
    </source>
</evidence>
<comment type="catalytic activity">
    <reaction evidence="15 16">
        <text>citrate = D-threo-isocitrate</text>
        <dbReference type="Rhea" id="RHEA:10336"/>
        <dbReference type="ChEBI" id="CHEBI:15562"/>
        <dbReference type="ChEBI" id="CHEBI:16947"/>
        <dbReference type="EC" id="4.2.1.3"/>
    </reaction>
</comment>
<evidence type="ECO:0000256" key="6">
    <source>
        <dbReference type="ARBA" id="ARBA00013250"/>
    </source>
</evidence>
<dbReference type="FunFam" id="3.20.19.10:FF:000004">
    <property type="entry name" value="Aconitate hydratase B"/>
    <property type="match status" value="1"/>
</dbReference>
<dbReference type="GO" id="GO:0005829">
    <property type="term" value="C:cytosol"/>
    <property type="evidence" value="ECO:0007669"/>
    <property type="project" value="InterPro"/>
</dbReference>
<feature type="binding site" evidence="18">
    <location>
        <begin position="247"/>
        <end position="249"/>
    </location>
    <ligand>
        <name>substrate</name>
    </ligand>
</feature>
<dbReference type="SUPFAM" id="SSF53732">
    <property type="entry name" value="Aconitase iron-sulfur domain"/>
    <property type="match status" value="1"/>
</dbReference>
<evidence type="ECO:0000256" key="13">
    <source>
        <dbReference type="ARBA" id="ARBA00023014"/>
    </source>
</evidence>
<evidence type="ECO:0000313" key="22">
    <source>
        <dbReference type="EMBL" id="SKA68711.1"/>
    </source>
</evidence>
<dbReference type="PANTHER" id="PTHR43160:SF4">
    <property type="entry name" value="ACONITATE HYDRATASE B"/>
    <property type="match status" value="1"/>
</dbReference>
<dbReference type="InterPro" id="IPR015929">
    <property type="entry name" value="Aconitase_B_swivel"/>
</dbReference>
<dbReference type="EC" id="4.2.1.99" evidence="6 16"/>
<dbReference type="NCBIfam" id="TIGR00117">
    <property type="entry name" value="acnB"/>
    <property type="match status" value="1"/>
</dbReference>
<evidence type="ECO:0000256" key="18">
    <source>
        <dbReference type="PIRSR" id="PIRSR036687-2"/>
    </source>
</evidence>
<dbReference type="NCBIfam" id="NF006690">
    <property type="entry name" value="PRK09238.1"/>
    <property type="match status" value="1"/>
</dbReference>
<reference evidence="23" key="1">
    <citation type="submission" date="2017-02" db="EMBL/GenBank/DDBJ databases">
        <authorList>
            <person name="Varghese N."/>
            <person name="Submissions S."/>
        </authorList>
    </citation>
    <scope>NUCLEOTIDE SEQUENCE [LARGE SCALE GENOMIC DNA]</scope>
    <source>
        <strain evidence="23">DSM 3072</strain>
    </source>
</reference>
<evidence type="ECO:0000256" key="15">
    <source>
        <dbReference type="ARBA" id="ARBA00023501"/>
    </source>
</evidence>
<dbReference type="UniPathway" id="UPA00223">
    <property type="reaction ID" value="UER00718"/>
</dbReference>
<feature type="binding site" evidence="17">
    <location>
        <position position="771"/>
    </location>
    <ligand>
        <name>[4Fe-4S] cluster</name>
        <dbReference type="ChEBI" id="CHEBI:49883"/>
    </ligand>
</feature>
<name>A0A1T4VW55_9GAMM</name>
<dbReference type="AlphaFoldDB" id="A0A1T4VW55"/>
<evidence type="ECO:0000256" key="11">
    <source>
        <dbReference type="ARBA" id="ARBA00022884"/>
    </source>
</evidence>
<keyword evidence="14 16" id="KW-0456">Lyase</keyword>
<dbReference type="InterPro" id="IPR036008">
    <property type="entry name" value="Aconitase_4Fe-4S_dom"/>
</dbReference>
<dbReference type="GO" id="GO:0046872">
    <property type="term" value="F:metal ion binding"/>
    <property type="evidence" value="ECO:0007669"/>
    <property type="project" value="UniProtKB-KW"/>
</dbReference>
<comment type="catalytic activity">
    <reaction evidence="1 16">
        <text>(2S,3R)-3-hydroxybutane-1,2,3-tricarboxylate = 2-methyl-cis-aconitate + H2O</text>
        <dbReference type="Rhea" id="RHEA:17941"/>
        <dbReference type="ChEBI" id="CHEBI:15377"/>
        <dbReference type="ChEBI" id="CHEBI:57429"/>
        <dbReference type="ChEBI" id="CHEBI:57872"/>
        <dbReference type="EC" id="4.2.1.99"/>
    </reaction>
</comment>